<dbReference type="AlphaFoldDB" id="A0A562V270"/>
<sequence length="73" mass="7555">MKAMGTGLFLAGPVIAIAGPVVAALQAFRGEFWWLLAVPVGLVVGGLAHFLGLSTLYAAEKTKDAPKATASWE</sequence>
<name>A0A562V270_9ACTN</name>
<dbReference type="EMBL" id="VLLL01000006">
    <property type="protein sequence ID" value="TWJ11974.1"/>
    <property type="molecule type" value="Genomic_DNA"/>
</dbReference>
<evidence type="ECO:0000256" key="1">
    <source>
        <dbReference type="SAM" id="Phobius"/>
    </source>
</evidence>
<accession>A0A562V270</accession>
<comment type="caution">
    <text evidence="2">The sequence shown here is derived from an EMBL/GenBank/DDBJ whole genome shotgun (WGS) entry which is preliminary data.</text>
</comment>
<keyword evidence="1" id="KW-1133">Transmembrane helix</keyword>
<dbReference type="Proteomes" id="UP000321617">
    <property type="component" value="Unassembled WGS sequence"/>
</dbReference>
<evidence type="ECO:0000313" key="2">
    <source>
        <dbReference type="EMBL" id="TWJ11974.1"/>
    </source>
</evidence>
<reference evidence="2 3" key="1">
    <citation type="journal article" date="2013" name="Stand. Genomic Sci.">
        <title>Genomic Encyclopedia of Type Strains, Phase I: The one thousand microbial genomes (KMG-I) project.</title>
        <authorList>
            <person name="Kyrpides N.C."/>
            <person name="Woyke T."/>
            <person name="Eisen J.A."/>
            <person name="Garrity G."/>
            <person name="Lilburn T.G."/>
            <person name="Beck B.J."/>
            <person name="Whitman W.B."/>
            <person name="Hugenholtz P."/>
            <person name="Klenk H.P."/>
        </authorList>
    </citation>
    <scope>NUCLEOTIDE SEQUENCE [LARGE SCALE GENOMIC DNA]</scope>
    <source>
        <strain evidence="2 3">DSM 45044</strain>
    </source>
</reference>
<keyword evidence="1" id="KW-0472">Membrane</keyword>
<keyword evidence="1" id="KW-0812">Transmembrane</keyword>
<evidence type="ECO:0000313" key="3">
    <source>
        <dbReference type="Proteomes" id="UP000321617"/>
    </source>
</evidence>
<keyword evidence="3" id="KW-1185">Reference proteome</keyword>
<proteinExistence type="predicted"/>
<gene>
    <name evidence="2" type="ORF">LX16_2717</name>
</gene>
<organism evidence="2 3">
    <name type="scientific">Stackebrandtia albiflava</name>
    <dbReference type="NCBI Taxonomy" id="406432"/>
    <lineage>
        <taxon>Bacteria</taxon>
        <taxon>Bacillati</taxon>
        <taxon>Actinomycetota</taxon>
        <taxon>Actinomycetes</taxon>
        <taxon>Glycomycetales</taxon>
        <taxon>Glycomycetaceae</taxon>
        <taxon>Stackebrandtia</taxon>
    </lineage>
</organism>
<protein>
    <submittedName>
        <fullName evidence="2">Uncharacterized protein</fullName>
    </submittedName>
</protein>
<feature type="transmembrane region" description="Helical" evidence="1">
    <location>
        <begin position="33"/>
        <end position="59"/>
    </location>
</feature>